<gene>
    <name evidence="1" type="ORF">SPELUC_LOCUS7441</name>
</gene>
<dbReference type="EMBL" id="CAJVPW010009837">
    <property type="protein sequence ID" value="CAG8609455.1"/>
    <property type="molecule type" value="Genomic_DNA"/>
</dbReference>
<keyword evidence="2" id="KW-1185">Reference proteome</keyword>
<dbReference type="Proteomes" id="UP000789366">
    <property type="component" value="Unassembled WGS sequence"/>
</dbReference>
<proteinExistence type="predicted"/>
<organism evidence="1 2">
    <name type="scientific">Cetraspora pellucida</name>
    <dbReference type="NCBI Taxonomy" id="1433469"/>
    <lineage>
        <taxon>Eukaryota</taxon>
        <taxon>Fungi</taxon>
        <taxon>Fungi incertae sedis</taxon>
        <taxon>Mucoromycota</taxon>
        <taxon>Glomeromycotina</taxon>
        <taxon>Glomeromycetes</taxon>
        <taxon>Diversisporales</taxon>
        <taxon>Gigasporaceae</taxon>
        <taxon>Cetraspora</taxon>
    </lineage>
</organism>
<comment type="caution">
    <text evidence="1">The sequence shown here is derived from an EMBL/GenBank/DDBJ whole genome shotgun (WGS) entry which is preliminary data.</text>
</comment>
<evidence type="ECO:0000313" key="1">
    <source>
        <dbReference type="EMBL" id="CAG8609455.1"/>
    </source>
</evidence>
<evidence type="ECO:0000313" key="2">
    <source>
        <dbReference type="Proteomes" id="UP000789366"/>
    </source>
</evidence>
<name>A0ACA9MRJ1_9GLOM</name>
<reference evidence="1" key="1">
    <citation type="submission" date="2021-06" db="EMBL/GenBank/DDBJ databases">
        <authorList>
            <person name="Kallberg Y."/>
            <person name="Tangrot J."/>
            <person name="Rosling A."/>
        </authorList>
    </citation>
    <scope>NUCLEOTIDE SEQUENCE</scope>
    <source>
        <strain evidence="1">28 12/20/2015</strain>
    </source>
</reference>
<protein>
    <submittedName>
        <fullName evidence="1">10060_t:CDS:1</fullName>
    </submittedName>
</protein>
<accession>A0ACA9MRJ1</accession>
<sequence length="188" mass="22048">MSNAYPEHIEEFSIKIADYIPIGSTGHMPLPETIPKCNNVHPERNLHRIYAKYINELNMEDIPISVLVSTPVYQKFEKNNLEISLCQINLLVISEADDLENTQTHYCIIKDLHRLVYNHSKHKKRKYLYHFYLCVYSTEKGFNEHRANPKKCLGVNNTPQIPKVPTLEKSIKAFNNYKCMQPNQYRII</sequence>